<dbReference type="InterPro" id="IPR035906">
    <property type="entry name" value="MetI-like_sf"/>
</dbReference>
<dbReference type="OrthoDB" id="145927at2"/>
<sequence length="323" mass="34850">MSLLSGSQRGVDQSDPPSTTTTVVLGNRRSKPGRRYSRYDAVAAWTLLAPALVLFTIFIVVPTIAALALSLFEWHFFDTPQWVGLENFARLVGDPDTWSSLGVTFEFVILGVIPTILIGFMIAVLVNVSLPGVGALRVLFFVPVVVSVAVSGVIWAFLYDPRAGPIGALFRVFGWTMPDLLNSQLWATPSLVVMMIWGGLPIVVILYLAGLQRIPPDIYAAAALDGAGPWRTLWSITWPNVASTTLVVVVLQIIGFVSGSLDLALIMTNGGPLGATRALGLYAYQQAFAFQDVGYATALSVLQLVVIVGIVSIGQFVIRRMNR</sequence>
<name>A0A1G7YNA9_9MICO</name>
<evidence type="ECO:0000313" key="11">
    <source>
        <dbReference type="Proteomes" id="UP000199009"/>
    </source>
</evidence>
<feature type="transmembrane region" description="Helical" evidence="7">
    <location>
        <begin position="138"/>
        <end position="158"/>
    </location>
</feature>
<feature type="transmembrane region" description="Helical" evidence="7">
    <location>
        <begin position="107"/>
        <end position="126"/>
    </location>
</feature>
<dbReference type="EMBL" id="LT629692">
    <property type="protein sequence ID" value="SDG98023.1"/>
    <property type="molecule type" value="Genomic_DNA"/>
</dbReference>
<evidence type="ECO:0000256" key="5">
    <source>
        <dbReference type="ARBA" id="ARBA00022989"/>
    </source>
</evidence>
<dbReference type="GO" id="GO:0055085">
    <property type="term" value="P:transmembrane transport"/>
    <property type="evidence" value="ECO:0007669"/>
    <property type="project" value="InterPro"/>
</dbReference>
<dbReference type="CDD" id="cd06261">
    <property type="entry name" value="TM_PBP2"/>
    <property type="match status" value="1"/>
</dbReference>
<dbReference type="AlphaFoldDB" id="A0A1G7YNA9"/>
<reference evidence="10 11" key="1">
    <citation type="submission" date="2016-10" db="EMBL/GenBank/DDBJ databases">
        <authorList>
            <person name="de Groot N.N."/>
        </authorList>
    </citation>
    <scope>NUCLEOTIDE SEQUENCE [LARGE SCALE GENOMIC DNA]</scope>
    <source>
        <strain evidence="10 11">DSM 23142</strain>
    </source>
</reference>
<dbReference type="GO" id="GO:0005886">
    <property type="term" value="C:plasma membrane"/>
    <property type="evidence" value="ECO:0007669"/>
    <property type="project" value="UniProtKB-SubCell"/>
</dbReference>
<gene>
    <name evidence="10" type="ORF">SAMN04489810_1811</name>
</gene>
<keyword evidence="2 7" id="KW-0813">Transport</keyword>
<feature type="domain" description="ABC transmembrane type-1" evidence="9">
    <location>
        <begin position="101"/>
        <end position="314"/>
    </location>
</feature>
<dbReference type="PANTHER" id="PTHR30193:SF37">
    <property type="entry name" value="INNER MEMBRANE ABC TRANSPORTER PERMEASE PROTEIN YCJO"/>
    <property type="match status" value="1"/>
</dbReference>
<dbReference type="InterPro" id="IPR000515">
    <property type="entry name" value="MetI-like"/>
</dbReference>
<evidence type="ECO:0000256" key="2">
    <source>
        <dbReference type="ARBA" id="ARBA00022448"/>
    </source>
</evidence>
<feature type="compositionally biased region" description="Polar residues" evidence="8">
    <location>
        <begin position="1"/>
        <end position="24"/>
    </location>
</feature>
<keyword evidence="4 7" id="KW-0812">Transmembrane</keyword>
<evidence type="ECO:0000313" key="10">
    <source>
        <dbReference type="EMBL" id="SDG98023.1"/>
    </source>
</evidence>
<evidence type="ECO:0000256" key="3">
    <source>
        <dbReference type="ARBA" id="ARBA00022475"/>
    </source>
</evidence>
<evidence type="ECO:0000259" key="9">
    <source>
        <dbReference type="PROSITE" id="PS50928"/>
    </source>
</evidence>
<evidence type="ECO:0000256" key="4">
    <source>
        <dbReference type="ARBA" id="ARBA00022692"/>
    </source>
</evidence>
<feature type="region of interest" description="Disordered" evidence="8">
    <location>
        <begin position="1"/>
        <end position="32"/>
    </location>
</feature>
<dbReference type="RefSeq" id="WP_091488920.1">
    <property type="nucleotide sequence ID" value="NZ_LT629692.1"/>
</dbReference>
<evidence type="ECO:0000256" key="1">
    <source>
        <dbReference type="ARBA" id="ARBA00004651"/>
    </source>
</evidence>
<proteinExistence type="inferred from homology"/>
<keyword evidence="6 7" id="KW-0472">Membrane</keyword>
<keyword evidence="11" id="KW-1185">Reference proteome</keyword>
<dbReference type="Gene3D" id="1.10.3720.10">
    <property type="entry name" value="MetI-like"/>
    <property type="match status" value="1"/>
</dbReference>
<comment type="similarity">
    <text evidence="7">Belongs to the binding-protein-dependent transport system permease family.</text>
</comment>
<protein>
    <submittedName>
        <fullName evidence="10">Carbohydrate ABC transporter membrane protein 1, CUT1 family</fullName>
    </submittedName>
</protein>
<dbReference type="InterPro" id="IPR051393">
    <property type="entry name" value="ABC_transporter_permease"/>
</dbReference>
<accession>A0A1G7YNA9</accession>
<dbReference type="PANTHER" id="PTHR30193">
    <property type="entry name" value="ABC TRANSPORTER PERMEASE PROTEIN"/>
    <property type="match status" value="1"/>
</dbReference>
<feature type="transmembrane region" description="Helical" evidence="7">
    <location>
        <begin position="293"/>
        <end position="318"/>
    </location>
</feature>
<organism evidence="10 11">
    <name type="scientific">Microbacterium pygmaeum</name>
    <dbReference type="NCBI Taxonomy" id="370764"/>
    <lineage>
        <taxon>Bacteria</taxon>
        <taxon>Bacillati</taxon>
        <taxon>Actinomycetota</taxon>
        <taxon>Actinomycetes</taxon>
        <taxon>Micrococcales</taxon>
        <taxon>Microbacteriaceae</taxon>
        <taxon>Microbacterium</taxon>
    </lineage>
</organism>
<feature type="transmembrane region" description="Helical" evidence="7">
    <location>
        <begin position="39"/>
        <end position="72"/>
    </location>
</feature>
<dbReference type="STRING" id="370764.SAMN04489810_1811"/>
<dbReference type="PROSITE" id="PS50928">
    <property type="entry name" value="ABC_TM1"/>
    <property type="match status" value="1"/>
</dbReference>
<keyword evidence="3" id="KW-1003">Cell membrane</keyword>
<feature type="transmembrane region" description="Helical" evidence="7">
    <location>
        <begin position="185"/>
        <end position="209"/>
    </location>
</feature>
<evidence type="ECO:0000256" key="8">
    <source>
        <dbReference type="SAM" id="MobiDB-lite"/>
    </source>
</evidence>
<evidence type="ECO:0000256" key="7">
    <source>
        <dbReference type="RuleBase" id="RU363032"/>
    </source>
</evidence>
<dbReference type="Proteomes" id="UP000199009">
    <property type="component" value="Chromosome I"/>
</dbReference>
<feature type="transmembrane region" description="Helical" evidence="7">
    <location>
        <begin position="241"/>
        <end position="261"/>
    </location>
</feature>
<dbReference type="SUPFAM" id="SSF161098">
    <property type="entry name" value="MetI-like"/>
    <property type="match status" value="1"/>
</dbReference>
<comment type="subcellular location">
    <subcellularLocation>
        <location evidence="1 7">Cell membrane</location>
        <topology evidence="1 7">Multi-pass membrane protein</topology>
    </subcellularLocation>
</comment>
<dbReference type="Pfam" id="PF00528">
    <property type="entry name" value="BPD_transp_1"/>
    <property type="match status" value="1"/>
</dbReference>
<keyword evidence="5 7" id="KW-1133">Transmembrane helix</keyword>
<evidence type="ECO:0000256" key="6">
    <source>
        <dbReference type="ARBA" id="ARBA00023136"/>
    </source>
</evidence>